<accession>A0A8J3BSG7</accession>
<gene>
    <name evidence="1" type="ORF">GCM10007962_32820</name>
</gene>
<organism evidence="1 2">
    <name type="scientific">Yeosuana aromativorans</name>
    <dbReference type="NCBI Taxonomy" id="288019"/>
    <lineage>
        <taxon>Bacteria</taxon>
        <taxon>Pseudomonadati</taxon>
        <taxon>Bacteroidota</taxon>
        <taxon>Flavobacteriia</taxon>
        <taxon>Flavobacteriales</taxon>
        <taxon>Flavobacteriaceae</taxon>
        <taxon>Yeosuana</taxon>
    </lineage>
</organism>
<keyword evidence="2" id="KW-1185">Reference proteome</keyword>
<proteinExistence type="predicted"/>
<reference evidence="1" key="2">
    <citation type="submission" date="2020-09" db="EMBL/GenBank/DDBJ databases">
        <authorList>
            <person name="Sun Q."/>
            <person name="Ohkuma M."/>
        </authorList>
    </citation>
    <scope>NUCLEOTIDE SEQUENCE</scope>
    <source>
        <strain evidence="1">JCM 12862</strain>
    </source>
</reference>
<dbReference type="Proteomes" id="UP000612329">
    <property type="component" value="Unassembled WGS sequence"/>
</dbReference>
<dbReference type="EMBL" id="BMNR01000024">
    <property type="protein sequence ID" value="GGK35897.1"/>
    <property type="molecule type" value="Genomic_DNA"/>
</dbReference>
<comment type="caution">
    <text evidence="1">The sequence shown here is derived from an EMBL/GenBank/DDBJ whole genome shotgun (WGS) entry which is preliminary data.</text>
</comment>
<sequence length="46" mass="5532">MAENPRGFIRNETIAKPVVHNAEKTELHINFRSDFNQYFVQKRKEK</sequence>
<name>A0A8J3BSG7_9FLAO</name>
<evidence type="ECO:0000313" key="1">
    <source>
        <dbReference type="EMBL" id="GGK35897.1"/>
    </source>
</evidence>
<reference evidence="1" key="1">
    <citation type="journal article" date="2014" name="Int. J. Syst. Evol. Microbiol.">
        <title>Complete genome sequence of Corynebacterium casei LMG S-19264T (=DSM 44701T), isolated from a smear-ripened cheese.</title>
        <authorList>
            <consortium name="US DOE Joint Genome Institute (JGI-PGF)"/>
            <person name="Walter F."/>
            <person name="Albersmeier A."/>
            <person name="Kalinowski J."/>
            <person name="Ruckert C."/>
        </authorList>
    </citation>
    <scope>NUCLEOTIDE SEQUENCE</scope>
    <source>
        <strain evidence="1">JCM 12862</strain>
    </source>
</reference>
<dbReference type="AlphaFoldDB" id="A0A8J3BSG7"/>
<evidence type="ECO:0000313" key="2">
    <source>
        <dbReference type="Proteomes" id="UP000612329"/>
    </source>
</evidence>
<protein>
    <submittedName>
        <fullName evidence="1">Uncharacterized protein</fullName>
    </submittedName>
</protein>